<dbReference type="PROSITE" id="PS51918">
    <property type="entry name" value="RADICAL_SAM"/>
    <property type="match status" value="1"/>
</dbReference>
<keyword evidence="3" id="KW-0949">S-adenosyl-L-methionine</keyword>
<keyword evidence="5" id="KW-0408">Iron</keyword>
<evidence type="ECO:0000256" key="5">
    <source>
        <dbReference type="ARBA" id="ARBA00023004"/>
    </source>
</evidence>
<dbReference type="Gene3D" id="3.20.20.70">
    <property type="entry name" value="Aldolase class I"/>
    <property type="match status" value="1"/>
</dbReference>
<evidence type="ECO:0000256" key="6">
    <source>
        <dbReference type="ARBA" id="ARBA00023014"/>
    </source>
</evidence>
<feature type="domain" description="Radical SAM core" evidence="7">
    <location>
        <begin position="135"/>
        <end position="354"/>
    </location>
</feature>
<gene>
    <name evidence="8" type="ORF">MNBD_NITROSPINAE01-1447</name>
</gene>
<evidence type="ECO:0000256" key="1">
    <source>
        <dbReference type="ARBA" id="ARBA00001966"/>
    </source>
</evidence>
<dbReference type="InterPro" id="IPR034391">
    <property type="entry name" value="AdoMet-like_SPASM_containing"/>
</dbReference>
<name>A0A3B1CG59_9ZZZZ</name>
<comment type="cofactor">
    <cofactor evidence="1">
        <name>[4Fe-4S] cluster</name>
        <dbReference type="ChEBI" id="CHEBI:49883"/>
    </cofactor>
</comment>
<dbReference type="EMBL" id="UOGC01000020">
    <property type="protein sequence ID" value="VAX15757.1"/>
    <property type="molecule type" value="Genomic_DNA"/>
</dbReference>
<evidence type="ECO:0000256" key="2">
    <source>
        <dbReference type="ARBA" id="ARBA00022485"/>
    </source>
</evidence>
<dbReference type="GO" id="GO:0003824">
    <property type="term" value="F:catalytic activity"/>
    <property type="evidence" value="ECO:0007669"/>
    <property type="project" value="InterPro"/>
</dbReference>
<evidence type="ECO:0000313" key="8">
    <source>
        <dbReference type="EMBL" id="VAX15757.1"/>
    </source>
</evidence>
<dbReference type="SFLD" id="SFLDG01387">
    <property type="entry name" value="BtrN-like_SPASM_domain_contain"/>
    <property type="match status" value="1"/>
</dbReference>
<dbReference type="InterPro" id="IPR013785">
    <property type="entry name" value="Aldolase_TIM"/>
</dbReference>
<evidence type="ECO:0000256" key="3">
    <source>
        <dbReference type="ARBA" id="ARBA00022691"/>
    </source>
</evidence>
<dbReference type="InterPro" id="IPR058240">
    <property type="entry name" value="rSAM_sf"/>
</dbReference>
<dbReference type="Pfam" id="PF04055">
    <property type="entry name" value="Radical_SAM"/>
    <property type="match status" value="1"/>
</dbReference>
<sequence length="500" mass="56384">MGYPEKYAMRHNHRITPILKNSDREVEWEFTAPRQGAYQFDLKLETMDDNKTPYLALSLRRDELTNPFGPVRKIVKLSSGLKSYTFYLPLDKGLNRGTISLLNTGPEPWKPFQASAIFPIVLKKMVVSIPEHRATIAPDFILIPVTNHCNYSCVMCSHGVPEKKPSLSHFPEPLAGRFINALNRSTTSCHVALTGEGEPLISPLFFRIVNDVTNPLVKFHFATNGSLLNDRNNKWIVKSPFSHVNVSLDAATPNVYRKIRNAPFKPVIQNLEQLSDAIKASGRSDLRLIINMTLMSENQNEVPAFIELAGRLNAGVTVNYLNDYNYFHDWLVERPEFRFDYKEQILVHNETLETTVTGYQKLARDAGVPFMIDEVMRPLLGRSPGGKLVRPSNELTNDPPISGCPYLWTGDWRGTFVLHSGGELGACCLQQPLGKVIDSLPLEEAIDKVWNGTIARQTRADILAGKIPEPCSGSNCLFVALQRLWNEKFYTVDSERSRID</sequence>
<dbReference type="GO" id="GO:0051536">
    <property type="term" value="F:iron-sulfur cluster binding"/>
    <property type="evidence" value="ECO:0007669"/>
    <property type="project" value="UniProtKB-KW"/>
</dbReference>
<dbReference type="PANTHER" id="PTHR11228">
    <property type="entry name" value="RADICAL SAM DOMAIN PROTEIN"/>
    <property type="match status" value="1"/>
</dbReference>
<dbReference type="SFLD" id="SFLDS00029">
    <property type="entry name" value="Radical_SAM"/>
    <property type="match status" value="1"/>
</dbReference>
<keyword evidence="6" id="KW-0411">Iron-sulfur</keyword>
<keyword evidence="4" id="KW-0479">Metal-binding</keyword>
<proteinExistence type="predicted"/>
<keyword evidence="2" id="KW-0004">4Fe-4S</keyword>
<dbReference type="CDD" id="cd01335">
    <property type="entry name" value="Radical_SAM"/>
    <property type="match status" value="1"/>
</dbReference>
<evidence type="ECO:0000256" key="4">
    <source>
        <dbReference type="ARBA" id="ARBA00022723"/>
    </source>
</evidence>
<dbReference type="GO" id="GO:0046872">
    <property type="term" value="F:metal ion binding"/>
    <property type="evidence" value="ECO:0007669"/>
    <property type="project" value="UniProtKB-KW"/>
</dbReference>
<dbReference type="PANTHER" id="PTHR11228:SF34">
    <property type="entry name" value="TUNGSTEN-CONTAINING ALDEHYDE FERREDOXIN OXIDOREDUCTASE COFACTOR MODIFYING PROTEIN"/>
    <property type="match status" value="1"/>
</dbReference>
<dbReference type="SUPFAM" id="SSF102114">
    <property type="entry name" value="Radical SAM enzymes"/>
    <property type="match status" value="1"/>
</dbReference>
<evidence type="ECO:0000259" key="7">
    <source>
        <dbReference type="PROSITE" id="PS51918"/>
    </source>
</evidence>
<dbReference type="AlphaFoldDB" id="A0A3B1CG59"/>
<organism evidence="8">
    <name type="scientific">hydrothermal vent metagenome</name>
    <dbReference type="NCBI Taxonomy" id="652676"/>
    <lineage>
        <taxon>unclassified sequences</taxon>
        <taxon>metagenomes</taxon>
        <taxon>ecological metagenomes</taxon>
    </lineage>
</organism>
<dbReference type="InterPro" id="IPR007197">
    <property type="entry name" value="rSAM"/>
</dbReference>
<protein>
    <recommendedName>
        <fullName evidence="7">Radical SAM core domain-containing protein</fullName>
    </recommendedName>
</protein>
<reference evidence="8" key="1">
    <citation type="submission" date="2018-06" db="EMBL/GenBank/DDBJ databases">
        <authorList>
            <person name="Zhirakovskaya E."/>
        </authorList>
    </citation>
    <scope>NUCLEOTIDE SEQUENCE</scope>
</reference>
<dbReference type="InterPro" id="IPR050377">
    <property type="entry name" value="Radical_SAM_PqqE_MftC-like"/>
</dbReference>
<dbReference type="SFLD" id="SFLDG01067">
    <property type="entry name" value="SPASM/twitch_domain_containing"/>
    <property type="match status" value="1"/>
</dbReference>
<accession>A0A3B1CG59</accession>